<dbReference type="PANTHER" id="PTHR28529:SF2">
    <property type="entry name" value="DNA REPAIR PROTEIN SWI5 HOMOLOG"/>
    <property type="match status" value="1"/>
</dbReference>
<protein>
    <submittedName>
        <fullName evidence="5">Uncharacterized protein</fullName>
    </submittedName>
</protein>
<dbReference type="Gene3D" id="1.20.5.170">
    <property type="match status" value="1"/>
</dbReference>
<keyword evidence="6" id="KW-1185">Reference proteome</keyword>
<feature type="region of interest" description="Disordered" evidence="4">
    <location>
        <begin position="1"/>
        <end position="22"/>
    </location>
</feature>
<sequence>MAKAATENRNDSSPTANNDDPISAAVKSQLALVSSFHRWLARRGEVDGDRNGIISRIQNRLDDYRQWLTQHQHQATAGDITEDNEPWAMDVRSGGDDGLLIAVTGPGSDRPIEIVARDDEDVEYLTSDNYLGYMNKMCHAFADAQRTLRSLLEVTNEVEKEESQLSQPPEGTVKTYIRQLREYNDIKDIGQQLIGLIAENRGVPIRTLSNVVNTSSFPLPVRQKHVT</sequence>
<dbReference type="GO" id="GO:0032798">
    <property type="term" value="C:Swi5-Sfr1 complex"/>
    <property type="evidence" value="ECO:0007669"/>
    <property type="project" value="TreeGrafter"/>
</dbReference>
<gene>
    <name evidence="5" type="ORF">NEMBOFW57_005681</name>
</gene>
<dbReference type="GO" id="GO:0034974">
    <property type="term" value="C:Swi5-Swi2 complex"/>
    <property type="evidence" value="ECO:0007669"/>
    <property type="project" value="TreeGrafter"/>
</dbReference>
<dbReference type="Pfam" id="PF07061">
    <property type="entry name" value="Swi5"/>
    <property type="match status" value="1"/>
</dbReference>
<accession>A0AAD4EXY8</accession>
<evidence type="ECO:0000256" key="2">
    <source>
        <dbReference type="ARBA" id="ARBA00022763"/>
    </source>
</evidence>
<dbReference type="AlphaFoldDB" id="A0AAD4EXY8"/>
<dbReference type="GO" id="GO:0000709">
    <property type="term" value="P:meiotic joint molecule formation"/>
    <property type="evidence" value="ECO:0007669"/>
    <property type="project" value="TreeGrafter"/>
</dbReference>
<name>A0AAD4EXY8_9PEZI</name>
<organism evidence="5 6">
    <name type="scientific">Staphylotrichum longicolle</name>
    <dbReference type="NCBI Taxonomy" id="669026"/>
    <lineage>
        <taxon>Eukaryota</taxon>
        <taxon>Fungi</taxon>
        <taxon>Dikarya</taxon>
        <taxon>Ascomycota</taxon>
        <taxon>Pezizomycotina</taxon>
        <taxon>Sordariomycetes</taxon>
        <taxon>Sordariomycetidae</taxon>
        <taxon>Sordariales</taxon>
        <taxon>Chaetomiaceae</taxon>
        <taxon>Staphylotrichum</taxon>
    </lineage>
</organism>
<dbReference type="PANTHER" id="PTHR28529">
    <property type="entry name" value="DNA REPAIR PROTEIN SWI5 HOMOLOG"/>
    <property type="match status" value="1"/>
</dbReference>
<evidence type="ECO:0000313" key="6">
    <source>
        <dbReference type="Proteomes" id="UP001197093"/>
    </source>
</evidence>
<proteinExistence type="inferred from homology"/>
<comment type="similarity">
    <text evidence="1">Belongs to the SWI5/SAE3 family.</text>
</comment>
<reference evidence="5" key="1">
    <citation type="submission" date="2023-02" db="EMBL/GenBank/DDBJ databases">
        <authorList>
            <person name="Palmer J.M."/>
        </authorList>
    </citation>
    <scope>NUCLEOTIDE SEQUENCE</scope>
    <source>
        <strain evidence="5">FW57</strain>
    </source>
</reference>
<evidence type="ECO:0000256" key="1">
    <source>
        <dbReference type="ARBA" id="ARBA00008060"/>
    </source>
</evidence>
<keyword evidence="3" id="KW-0234">DNA repair</keyword>
<evidence type="ECO:0000256" key="3">
    <source>
        <dbReference type="ARBA" id="ARBA00023204"/>
    </source>
</evidence>
<feature type="compositionally biased region" description="Basic and acidic residues" evidence="4">
    <location>
        <begin position="1"/>
        <end position="10"/>
    </location>
</feature>
<dbReference type="EMBL" id="JAHCVI010000002">
    <property type="protein sequence ID" value="KAG7289314.1"/>
    <property type="molecule type" value="Genomic_DNA"/>
</dbReference>
<keyword evidence="2" id="KW-0227">DNA damage</keyword>
<dbReference type="Proteomes" id="UP001197093">
    <property type="component" value="Unassembled WGS sequence"/>
</dbReference>
<evidence type="ECO:0000256" key="4">
    <source>
        <dbReference type="SAM" id="MobiDB-lite"/>
    </source>
</evidence>
<feature type="compositionally biased region" description="Polar residues" evidence="4">
    <location>
        <begin position="11"/>
        <end position="20"/>
    </location>
</feature>
<dbReference type="InterPro" id="IPR010760">
    <property type="entry name" value="DNA-repair_Swi5"/>
</dbReference>
<evidence type="ECO:0000313" key="5">
    <source>
        <dbReference type="EMBL" id="KAG7289314.1"/>
    </source>
</evidence>
<dbReference type="GO" id="GO:0010772">
    <property type="term" value="P:meiotic DNA recombinase assembly involved in reciprocal meiotic recombination"/>
    <property type="evidence" value="ECO:0007669"/>
    <property type="project" value="TreeGrafter"/>
</dbReference>
<comment type="caution">
    <text evidence="5">The sequence shown here is derived from an EMBL/GenBank/DDBJ whole genome shotgun (WGS) entry which is preliminary data.</text>
</comment>